<proteinExistence type="predicted"/>
<protein>
    <submittedName>
        <fullName evidence="1">Uncharacterized protein</fullName>
    </submittedName>
</protein>
<evidence type="ECO:0000313" key="2">
    <source>
        <dbReference type="Proteomes" id="UP001177670"/>
    </source>
</evidence>
<organism evidence="1 2">
    <name type="scientific">Melipona bicolor</name>
    <dbReference type="NCBI Taxonomy" id="60889"/>
    <lineage>
        <taxon>Eukaryota</taxon>
        <taxon>Metazoa</taxon>
        <taxon>Ecdysozoa</taxon>
        <taxon>Arthropoda</taxon>
        <taxon>Hexapoda</taxon>
        <taxon>Insecta</taxon>
        <taxon>Pterygota</taxon>
        <taxon>Neoptera</taxon>
        <taxon>Endopterygota</taxon>
        <taxon>Hymenoptera</taxon>
        <taxon>Apocrita</taxon>
        <taxon>Aculeata</taxon>
        <taxon>Apoidea</taxon>
        <taxon>Anthophila</taxon>
        <taxon>Apidae</taxon>
        <taxon>Melipona</taxon>
    </lineage>
</organism>
<name>A0AA40KJ43_9HYME</name>
<accession>A0AA40KJ43</accession>
<sequence length="95" mass="10726">SRTLFRSEKRGGVGKITSIRETKDSLAAAKNAARPLFERSETVSFWTCVVSSSTRPWINSETTSRASVAKGRRKIYTQPSSHMRTVEPWDYDVSE</sequence>
<gene>
    <name evidence="1" type="ORF">K0M31_009403</name>
</gene>
<keyword evidence="2" id="KW-1185">Reference proteome</keyword>
<reference evidence="1" key="1">
    <citation type="submission" date="2021-10" db="EMBL/GenBank/DDBJ databases">
        <title>Melipona bicolor Genome sequencing and assembly.</title>
        <authorList>
            <person name="Araujo N.S."/>
            <person name="Arias M.C."/>
        </authorList>
    </citation>
    <scope>NUCLEOTIDE SEQUENCE</scope>
    <source>
        <strain evidence="1">USP_2M_L1-L4_2017</strain>
        <tissue evidence="1">Whole body</tissue>
    </source>
</reference>
<evidence type="ECO:0000313" key="1">
    <source>
        <dbReference type="EMBL" id="KAK1122177.1"/>
    </source>
</evidence>
<dbReference type="AlphaFoldDB" id="A0AA40KJ43"/>
<dbReference type="EMBL" id="JAHYIQ010000023">
    <property type="protein sequence ID" value="KAK1122177.1"/>
    <property type="molecule type" value="Genomic_DNA"/>
</dbReference>
<feature type="non-terminal residue" evidence="1">
    <location>
        <position position="1"/>
    </location>
</feature>
<comment type="caution">
    <text evidence="1">The sequence shown here is derived from an EMBL/GenBank/DDBJ whole genome shotgun (WGS) entry which is preliminary data.</text>
</comment>
<dbReference type="Proteomes" id="UP001177670">
    <property type="component" value="Unassembled WGS sequence"/>
</dbReference>